<comment type="caution">
    <text evidence="1">The sequence shown here is derived from an EMBL/GenBank/DDBJ whole genome shotgun (WGS) entry which is preliminary data.</text>
</comment>
<dbReference type="Proteomes" id="UP000469545">
    <property type="component" value="Unassembled WGS sequence"/>
</dbReference>
<proteinExistence type="predicted"/>
<evidence type="ECO:0008006" key="3">
    <source>
        <dbReference type="Google" id="ProtNLM"/>
    </source>
</evidence>
<protein>
    <recommendedName>
        <fullName evidence="3">LppX_LprAFG lipoprotein</fullName>
    </recommendedName>
</protein>
<sequence>MTPVKAVAKAAASAGHITSLHYRVTGTVPEWGRLNAEASMHTAPMTMDMTMHATDGRYGGSRLEIRFVDGAMYVHRDVADSGKLKGASWLRAEPGTWGSDLFDNNSYGLLPRQLEGNPVVQSAMLTASKDVRRIGTETIDGVPATHYRGTVTSKGVRAARDAAPDKAARERQIDSLGQFSAMRLDGTLTMDLWVGDDNRTKRFRMRSDTYASKGGTVDQPLEIIDGEPLDMTVTFLDVNEPVTVEAPPADDTADLGELADELGTA</sequence>
<gene>
    <name evidence="1" type="ORF">G3I46_08740</name>
</gene>
<organism evidence="1 2">
    <name type="scientific">Streptomyces coelicoflavus</name>
    <dbReference type="NCBI Taxonomy" id="285562"/>
    <lineage>
        <taxon>Bacteria</taxon>
        <taxon>Bacillati</taxon>
        <taxon>Actinomycetota</taxon>
        <taxon>Actinomycetes</taxon>
        <taxon>Kitasatosporales</taxon>
        <taxon>Streptomycetaceae</taxon>
        <taxon>Streptomyces</taxon>
    </lineage>
</organism>
<dbReference type="EMBL" id="JAAGMB010000198">
    <property type="protein sequence ID" value="NEB16607.1"/>
    <property type="molecule type" value="Genomic_DNA"/>
</dbReference>
<accession>A0A6N9UFZ7</accession>
<dbReference type="AlphaFoldDB" id="A0A6N9UFZ7"/>
<dbReference type="Gene3D" id="2.50.20.20">
    <property type="match status" value="1"/>
</dbReference>
<dbReference type="InterPro" id="IPR029046">
    <property type="entry name" value="LolA/LolB/LppX"/>
</dbReference>
<name>A0A6N9UFZ7_9ACTN</name>
<keyword evidence="2" id="KW-1185">Reference proteome</keyword>
<evidence type="ECO:0000313" key="2">
    <source>
        <dbReference type="Proteomes" id="UP000469545"/>
    </source>
</evidence>
<reference evidence="1 2" key="1">
    <citation type="submission" date="2020-01" db="EMBL/GenBank/DDBJ databases">
        <title>Insect and environment-associated Actinomycetes.</title>
        <authorList>
            <person name="Currrie C."/>
            <person name="Chevrette M."/>
            <person name="Carlson C."/>
            <person name="Stubbendieck R."/>
            <person name="Wendt-Pienkowski E."/>
        </authorList>
    </citation>
    <scope>NUCLEOTIDE SEQUENCE [LARGE SCALE GENOMIC DNA]</scope>
    <source>
        <strain evidence="1 2">SID14172</strain>
    </source>
</reference>
<dbReference type="SUPFAM" id="SSF89392">
    <property type="entry name" value="Prokaryotic lipoproteins and lipoprotein localization factors"/>
    <property type="match status" value="1"/>
</dbReference>
<evidence type="ECO:0000313" key="1">
    <source>
        <dbReference type="EMBL" id="NEB16607.1"/>
    </source>
</evidence>